<organism evidence="1 2">
    <name type="scientific">Rhizobium leguminosarum</name>
    <dbReference type="NCBI Taxonomy" id="384"/>
    <lineage>
        <taxon>Bacteria</taxon>
        <taxon>Pseudomonadati</taxon>
        <taxon>Pseudomonadota</taxon>
        <taxon>Alphaproteobacteria</taxon>
        <taxon>Hyphomicrobiales</taxon>
        <taxon>Rhizobiaceae</taxon>
        <taxon>Rhizobium/Agrobacterium group</taxon>
        <taxon>Rhizobium</taxon>
    </lineage>
</organism>
<dbReference type="RefSeq" id="WP_183608314.1">
    <property type="nucleotide sequence ID" value="NZ_JACHAZ010000001.1"/>
</dbReference>
<proteinExistence type="predicted"/>
<reference evidence="1 2" key="1">
    <citation type="submission" date="2020-08" db="EMBL/GenBank/DDBJ databases">
        <title>Genomic Encyclopedia of Type Strains, Phase IV (KMG-V): Genome sequencing to study the core and pangenomes of soil and plant-associated prokaryotes.</title>
        <authorList>
            <person name="Whitman W."/>
        </authorList>
    </citation>
    <scope>NUCLEOTIDE SEQUENCE [LARGE SCALE GENOMIC DNA]</scope>
    <source>
        <strain evidence="1 2">SEMIA 415</strain>
    </source>
</reference>
<accession>A0AAE2SYF0</accession>
<name>A0AAE2SYF0_RHILE</name>
<gene>
    <name evidence="1" type="ORF">GGE16_003567</name>
</gene>
<dbReference type="AlphaFoldDB" id="A0AAE2SYF0"/>
<sequence length="147" mass="15829">MNNFNPSQAFADFFFLAIDHGFASVEDGGGPLVPFTMLVDPAGQRKLTRFAMDKLEDGVQAAKDSVAPTGATAMYAIAWDGFITLEGRKWDAICVEAGEAQAEFGVLFCQRYTSAKKGLLRRTRSVRVGNPALLGNPPSRLWVGGGL</sequence>
<evidence type="ECO:0000313" key="2">
    <source>
        <dbReference type="Proteomes" id="UP000538507"/>
    </source>
</evidence>
<dbReference type="EMBL" id="JACIGO010000003">
    <property type="protein sequence ID" value="MBB4291508.1"/>
    <property type="molecule type" value="Genomic_DNA"/>
</dbReference>
<comment type="caution">
    <text evidence="1">The sequence shown here is derived from an EMBL/GenBank/DDBJ whole genome shotgun (WGS) entry which is preliminary data.</text>
</comment>
<evidence type="ECO:0000313" key="1">
    <source>
        <dbReference type="EMBL" id="MBB4291508.1"/>
    </source>
</evidence>
<protein>
    <submittedName>
        <fullName evidence="1">Uncharacterized protein</fullName>
    </submittedName>
</protein>
<dbReference type="Proteomes" id="UP000538507">
    <property type="component" value="Unassembled WGS sequence"/>
</dbReference>